<proteinExistence type="predicted"/>
<comment type="caution">
    <text evidence="1">The sequence shown here is derived from an EMBL/GenBank/DDBJ whole genome shotgun (WGS) entry which is preliminary data.</text>
</comment>
<protein>
    <submittedName>
        <fullName evidence="1">Uncharacterized protein</fullName>
    </submittedName>
</protein>
<evidence type="ECO:0000313" key="1">
    <source>
        <dbReference type="EMBL" id="OAA67552.1"/>
    </source>
</evidence>
<evidence type="ECO:0000313" key="2">
    <source>
        <dbReference type="Proteomes" id="UP000076744"/>
    </source>
</evidence>
<gene>
    <name evidence="1" type="ORF">ISF_03728</name>
</gene>
<dbReference type="Proteomes" id="UP000076744">
    <property type="component" value="Unassembled WGS sequence"/>
</dbReference>
<reference evidence="1 2" key="1">
    <citation type="journal article" date="2016" name="Genome Biol. Evol.">
        <title>Divergent and convergent evolution of fungal pathogenicity.</title>
        <authorList>
            <person name="Shang Y."/>
            <person name="Xiao G."/>
            <person name="Zheng P."/>
            <person name="Cen K."/>
            <person name="Zhan S."/>
            <person name="Wang C."/>
        </authorList>
    </citation>
    <scope>NUCLEOTIDE SEQUENCE [LARGE SCALE GENOMIC DNA]</scope>
    <source>
        <strain evidence="1 2">ARSEF 2679</strain>
    </source>
</reference>
<sequence length="54" mass="6024">MCDFTKNYYIYMSCVDPGLHFCSTSTDGNRQQSCPAGPHERYIVIPESCPLCSG</sequence>
<dbReference type="OrthoDB" id="3443409at2759"/>
<dbReference type="EMBL" id="AZHB01000007">
    <property type="protein sequence ID" value="OAA67552.1"/>
    <property type="molecule type" value="Genomic_DNA"/>
</dbReference>
<organism evidence="1 2">
    <name type="scientific">Cordyceps fumosorosea (strain ARSEF 2679)</name>
    <name type="common">Isaria fumosorosea</name>
    <dbReference type="NCBI Taxonomy" id="1081104"/>
    <lineage>
        <taxon>Eukaryota</taxon>
        <taxon>Fungi</taxon>
        <taxon>Dikarya</taxon>
        <taxon>Ascomycota</taxon>
        <taxon>Pezizomycotina</taxon>
        <taxon>Sordariomycetes</taxon>
        <taxon>Hypocreomycetidae</taxon>
        <taxon>Hypocreales</taxon>
        <taxon>Cordycipitaceae</taxon>
        <taxon>Cordyceps</taxon>
    </lineage>
</organism>
<dbReference type="AlphaFoldDB" id="A0A162JE00"/>
<keyword evidence="2" id="KW-1185">Reference proteome</keyword>
<name>A0A162JE00_CORFA</name>
<dbReference type="GeneID" id="30020020"/>
<dbReference type="RefSeq" id="XP_018705541.1">
    <property type="nucleotide sequence ID" value="XM_018847334.1"/>
</dbReference>
<accession>A0A162JE00</accession>